<organism evidence="8 9">
    <name type="scientific">Halalkalibacter hemicellulosilyticusJCM 9152</name>
    <dbReference type="NCBI Taxonomy" id="1236971"/>
    <lineage>
        <taxon>Bacteria</taxon>
        <taxon>Bacillati</taxon>
        <taxon>Bacillota</taxon>
        <taxon>Bacilli</taxon>
        <taxon>Bacillales</taxon>
        <taxon>Bacillaceae</taxon>
        <taxon>Halalkalibacter</taxon>
    </lineage>
</organism>
<name>W4QE12_9BACI</name>
<dbReference type="AlphaFoldDB" id="W4QE12"/>
<dbReference type="Gene3D" id="1.10.3720.10">
    <property type="entry name" value="MetI-like"/>
    <property type="match status" value="1"/>
</dbReference>
<dbReference type="GO" id="GO:0055085">
    <property type="term" value="P:transmembrane transport"/>
    <property type="evidence" value="ECO:0007669"/>
    <property type="project" value="InterPro"/>
</dbReference>
<dbReference type="InterPro" id="IPR000515">
    <property type="entry name" value="MetI-like"/>
</dbReference>
<dbReference type="RefSeq" id="WP_052015555.1">
    <property type="nucleotide sequence ID" value="NZ_BAUU01000005.1"/>
</dbReference>
<dbReference type="CDD" id="cd06261">
    <property type="entry name" value="TM_PBP2"/>
    <property type="match status" value="1"/>
</dbReference>
<feature type="transmembrane region" description="Helical" evidence="6">
    <location>
        <begin position="90"/>
        <end position="116"/>
    </location>
</feature>
<feature type="transmembrane region" description="Helical" evidence="6">
    <location>
        <begin position="30"/>
        <end position="49"/>
    </location>
</feature>
<keyword evidence="9" id="KW-1185">Reference proteome</keyword>
<protein>
    <submittedName>
        <fullName evidence="8">ABC-type polysaccharide transport system</fullName>
    </submittedName>
</protein>
<evidence type="ECO:0000256" key="2">
    <source>
        <dbReference type="ARBA" id="ARBA00022448"/>
    </source>
</evidence>
<keyword evidence="4 6" id="KW-1133">Transmembrane helix</keyword>
<comment type="similarity">
    <text evidence="6">Belongs to the binding-protein-dependent transport system permease family.</text>
</comment>
<dbReference type="OrthoDB" id="9785836at2"/>
<evidence type="ECO:0000256" key="4">
    <source>
        <dbReference type="ARBA" id="ARBA00022989"/>
    </source>
</evidence>
<sequence>MAQSNTEIHSNKHVQINKKNERIKLIKRGIPLYFMMLPGVLFFLLFKYGPMVGLSVAFMEYDPFKGFFQSEWIGFGHFIRLFEERVFLNLLWNTFVLSIYDIIFYFPAPILLALLLNEIRLRFFRTTIQTILYTPHFVSWVVIVGITVMMFSTQNGSINNLLVDLGFERVELMTDPGYFRPLWVIHNIWNGMGWDAIVYLAAMSSINPQLYEAARVDGATRLQMVWYITLPSIMYLIVIMLILRFGGFMDLSFTHIYLLQNSLNMSVSDVFDTYVYRAGVIGGQFSYTTAVGLFKSVIALSMVMIANTIAKKMGKEGVY</sequence>
<proteinExistence type="inferred from homology"/>
<dbReference type="PANTHER" id="PTHR43496:SF1">
    <property type="entry name" value="POLYGALACTURONAN_RHAMNOGALACTURONAN TRANSPORT SYSTEM PERMEASE PROTEIN YTEP"/>
    <property type="match status" value="1"/>
</dbReference>
<evidence type="ECO:0000256" key="5">
    <source>
        <dbReference type="ARBA" id="ARBA00023136"/>
    </source>
</evidence>
<evidence type="ECO:0000256" key="3">
    <source>
        <dbReference type="ARBA" id="ARBA00022692"/>
    </source>
</evidence>
<dbReference type="STRING" id="1236971.JCM9152_960"/>
<dbReference type="InterPro" id="IPR035906">
    <property type="entry name" value="MetI-like_sf"/>
</dbReference>
<dbReference type="SUPFAM" id="SSF161098">
    <property type="entry name" value="MetI-like"/>
    <property type="match status" value="1"/>
</dbReference>
<dbReference type="PANTHER" id="PTHR43496">
    <property type="entry name" value="PROTEIN LPLB"/>
    <property type="match status" value="1"/>
</dbReference>
<evidence type="ECO:0000313" key="9">
    <source>
        <dbReference type="Proteomes" id="UP000018895"/>
    </source>
</evidence>
<feature type="transmembrane region" description="Helical" evidence="6">
    <location>
        <begin position="178"/>
        <end position="203"/>
    </location>
</feature>
<evidence type="ECO:0000256" key="6">
    <source>
        <dbReference type="RuleBase" id="RU363032"/>
    </source>
</evidence>
<keyword evidence="2 6" id="KW-0813">Transport</keyword>
<evidence type="ECO:0000256" key="1">
    <source>
        <dbReference type="ARBA" id="ARBA00004141"/>
    </source>
</evidence>
<dbReference type="Pfam" id="PF00528">
    <property type="entry name" value="BPD_transp_1"/>
    <property type="match status" value="1"/>
</dbReference>
<comment type="subcellular location">
    <subcellularLocation>
        <location evidence="6">Cell membrane</location>
        <topology evidence="6">Multi-pass membrane protein</topology>
    </subcellularLocation>
    <subcellularLocation>
        <location evidence="1">Membrane</location>
        <topology evidence="1">Multi-pass membrane protein</topology>
    </subcellularLocation>
</comment>
<evidence type="ECO:0000259" key="7">
    <source>
        <dbReference type="PROSITE" id="PS50928"/>
    </source>
</evidence>
<keyword evidence="5 6" id="KW-0472">Membrane</keyword>
<feature type="domain" description="ABC transmembrane type-1" evidence="7">
    <location>
        <begin position="91"/>
        <end position="306"/>
    </location>
</feature>
<dbReference type="Proteomes" id="UP000018895">
    <property type="component" value="Unassembled WGS sequence"/>
</dbReference>
<keyword evidence="3 6" id="KW-0812">Transmembrane</keyword>
<feature type="transmembrane region" description="Helical" evidence="6">
    <location>
        <begin position="224"/>
        <end position="243"/>
    </location>
</feature>
<dbReference type="PROSITE" id="PS50928">
    <property type="entry name" value="ABC_TM1"/>
    <property type="match status" value="1"/>
</dbReference>
<accession>W4QE12</accession>
<feature type="transmembrane region" description="Helical" evidence="6">
    <location>
        <begin position="285"/>
        <end position="306"/>
    </location>
</feature>
<feature type="transmembrane region" description="Helical" evidence="6">
    <location>
        <begin position="137"/>
        <end position="158"/>
    </location>
</feature>
<dbReference type="GO" id="GO:0005886">
    <property type="term" value="C:plasma membrane"/>
    <property type="evidence" value="ECO:0007669"/>
    <property type="project" value="UniProtKB-SubCell"/>
</dbReference>
<comment type="caution">
    <text evidence="8">The sequence shown here is derived from an EMBL/GenBank/DDBJ whole genome shotgun (WGS) entry which is preliminary data.</text>
</comment>
<reference evidence="8" key="1">
    <citation type="journal article" date="2014" name="Genome Announc.">
        <title>Draft Genome Sequences of Three Alkaliphilic Bacillus Strains, Bacillus wakoensis JCM 9140T, Bacillus akibai JCM 9157T, and Bacillus hemicellulosilyticus JCM 9152T.</title>
        <authorList>
            <person name="Yuki M."/>
            <person name="Oshima K."/>
            <person name="Suda W."/>
            <person name="Oshida Y."/>
            <person name="Kitamura K."/>
            <person name="Iida T."/>
            <person name="Hattori M."/>
            <person name="Ohkuma M."/>
        </authorList>
    </citation>
    <scope>NUCLEOTIDE SEQUENCE [LARGE SCALE GENOMIC DNA]</scope>
    <source>
        <strain evidence="8">JCM 9152</strain>
    </source>
</reference>
<gene>
    <name evidence="8" type="ORF">JCM9152_960</name>
</gene>
<evidence type="ECO:0000313" key="8">
    <source>
        <dbReference type="EMBL" id="GAE29594.1"/>
    </source>
</evidence>
<dbReference type="EMBL" id="BAUU01000005">
    <property type="protein sequence ID" value="GAE29594.1"/>
    <property type="molecule type" value="Genomic_DNA"/>
</dbReference>